<evidence type="ECO:0000313" key="1">
    <source>
        <dbReference type="EMBL" id="RPA95203.1"/>
    </source>
</evidence>
<dbReference type="AlphaFoldDB" id="A0A3N4JA99"/>
<gene>
    <name evidence="1" type="ORF">L873DRAFT_1813124</name>
</gene>
<name>A0A3N4JA99_9PEZI</name>
<proteinExistence type="predicted"/>
<sequence length="61" mass="6959">MSLHNHIYIPSLNVDIPLCISSEPPTSNLKPPTSDFRLPTSTHSNPNYDTAWYVHYYTVLV</sequence>
<evidence type="ECO:0000313" key="2">
    <source>
        <dbReference type="Proteomes" id="UP000276215"/>
    </source>
</evidence>
<accession>A0A3N4JA99</accession>
<protein>
    <submittedName>
        <fullName evidence="1">Uncharacterized protein</fullName>
    </submittedName>
</protein>
<dbReference type="Proteomes" id="UP000276215">
    <property type="component" value="Unassembled WGS sequence"/>
</dbReference>
<reference evidence="1 2" key="1">
    <citation type="journal article" date="2018" name="Nat. Ecol. Evol.">
        <title>Pezizomycetes genomes reveal the molecular basis of ectomycorrhizal truffle lifestyle.</title>
        <authorList>
            <person name="Murat C."/>
            <person name="Payen T."/>
            <person name="Noel B."/>
            <person name="Kuo A."/>
            <person name="Morin E."/>
            <person name="Chen J."/>
            <person name="Kohler A."/>
            <person name="Krizsan K."/>
            <person name="Balestrini R."/>
            <person name="Da Silva C."/>
            <person name="Montanini B."/>
            <person name="Hainaut M."/>
            <person name="Levati E."/>
            <person name="Barry K.W."/>
            <person name="Belfiori B."/>
            <person name="Cichocki N."/>
            <person name="Clum A."/>
            <person name="Dockter R.B."/>
            <person name="Fauchery L."/>
            <person name="Guy J."/>
            <person name="Iotti M."/>
            <person name="Le Tacon F."/>
            <person name="Lindquist E.A."/>
            <person name="Lipzen A."/>
            <person name="Malagnac F."/>
            <person name="Mello A."/>
            <person name="Molinier V."/>
            <person name="Miyauchi S."/>
            <person name="Poulain J."/>
            <person name="Riccioni C."/>
            <person name="Rubini A."/>
            <person name="Sitrit Y."/>
            <person name="Splivallo R."/>
            <person name="Traeger S."/>
            <person name="Wang M."/>
            <person name="Zifcakova L."/>
            <person name="Wipf D."/>
            <person name="Zambonelli A."/>
            <person name="Paolocci F."/>
            <person name="Nowrousian M."/>
            <person name="Ottonello S."/>
            <person name="Baldrian P."/>
            <person name="Spatafora J.W."/>
            <person name="Henrissat B."/>
            <person name="Nagy L.G."/>
            <person name="Aury J.M."/>
            <person name="Wincker P."/>
            <person name="Grigoriev I.V."/>
            <person name="Bonfante P."/>
            <person name="Martin F.M."/>
        </authorList>
    </citation>
    <scope>NUCLEOTIDE SEQUENCE [LARGE SCALE GENOMIC DNA]</scope>
    <source>
        <strain evidence="1 2">120613-1</strain>
    </source>
</reference>
<dbReference type="EMBL" id="ML120428">
    <property type="protein sequence ID" value="RPA95203.1"/>
    <property type="molecule type" value="Genomic_DNA"/>
</dbReference>
<keyword evidence="2" id="KW-1185">Reference proteome</keyword>
<organism evidence="1 2">
    <name type="scientific">Choiromyces venosus 120613-1</name>
    <dbReference type="NCBI Taxonomy" id="1336337"/>
    <lineage>
        <taxon>Eukaryota</taxon>
        <taxon>Fungi</taxon>
        <taxon>Dikarya</taxon>
        <taxon>Ascomycota</taxon>
        <taxon>Pezizomycotina</taxon>
        <taxon>Pezizomycetes</taxon>
        <taxon>Pezizales</taxon>
        <taxon>Tuberaceae</taxon>
        <taxon>Choiromyces</taxon>
    </lineage>
</organism>